<proteinExistence type="predicted"/>
<evidence type="ECO:0000313" key="2">
    <source>
        <dbReference type="Proteomes" id="UP001208017"/>
    </source>
</evidence>
<gene>
    <name evidence="1" type="ORF">OS242_15575</name>
</gene>
<evidence type="ECO:0000313" key="1">
    <source>
        <dbReference type="EMBL" id="MCX7571369.1"/>
    </source>
</evidence>
<name>A0ABT3X9C7_9BACL</name>
<reference evidence="1 2" key="1">
    <citation type="submission" date="2022-11" db="EMBL/GenBank/DDBJ databases">
        <title>Study of microbial diversity in lake waters.</title>
        <authorList>
            <person name="Zhang J."/>
        </authorList>
    </citation>
    <scope>NUCLEOTIDE SEQUENCE [LARGE SCALE GENOMIC DNA]</scope>
    <source>
        <strain evidence="1 2">DT12</strain>
    </source>
</reference>
<sequence length="62" mass="7241">MKKWPTIMAALLFVAILVVFLIPREDPAEYVYREFPQTHGWGNLQVEKISQCDEIVTLEVTY</sequence>
<accession>A0ABT3X9C7</accession>
<protein>
    <submittedName>
        <fullName evidence="1">Uncharacterized protein</fullName>
    </submittedName>
</protein>
<dbReference type="EMBL" id="JAPMLT010000010">
    <property type="protein sequence ID" value="MCX7571369.1"/>
    <property type="molecule type" value="Genomic_DNA"/>
</dbReference>
<dbReference type="Proteomes" id="UP001208017">
    <property type="component" value="Unassembled WGS sequence"/>
</dbReference>
<comment type="caution">
    <text evidence="1">The sequence shown here is derived from an EMBL/GenBank/DDBJ whole genome shotgun (WGS) entry which is preliminary data.</text>
</comment>
<keyword evidence="2" id="KW-1185">Reference proteome</keyword>
<organism evidence="1 2">
    <name type="scientific">Tumebacillus lacus</name>
    <dbReference type="NCBI Taxonomy" id="2995335"/>
    <lineage>
        <taxon>Bacteria</taxon>
        <taxon>Bacillati</taxon>
        <taxon>Bacillota</taxon>
        <taxon>Bacilli</taxon>
        <taxon>Bacillales</taxon>
        <taxon>Alicyclobacillaceae</taxon>
        <taxon>Tumebacillus</taxon>
    </lineage>
</organism>
<dbReference type="RefSeq" id="WP_267152617.1">
    <property type="nucleotide sequence ID" value="NZ_JAPMLT010000010.1"/>
</dbReference>